<gene>
    <name evidence="2" type="ORF">J2W31_006355</name>
</gene>
<dbReference type="InterPro" id="IPR036390">
    <property type="entry name" value="WH_DNA-bd_sf"/>
</dbReference>
<protein>
    <submittedName>
        <fullName evidence="2">CRP-like cAMP-binding protein</fullName>
    </submittedName>
</protein>
<dbReference type="SUPFAM" id="SSF46785">
    <property type="entry name" value="Winged helix' DNA-binding domain"/>
    <property type="match status" value="1"/>
</dbReference>
<comment type="caution">
    <text evidence="2">The sequence shown here is derived from an EMBL/GenBank/DDBJ whole genome shotgun (WGS) entry which is preliminary data.</text>
</comment>
<accession>A0AAW8DAS5</accession>
<dbReference type="SMART" id="SM00100">
    <property type="entry name" value="cNMP"/>
    <property type="match status" value="1"/>
</dbReference>
<reference evidence="2" key="1">
    <citation type="submission" date="2023-07" db="EMBL/GenBank/DDBJ databases">
        <title>Sorghum-associated microbial communities from plants grown in Nebraska, USA.</title>
        <authorList>
            <person name="Schachtman D."/>
        </authorList>
    </citation>
    <scope>NUCLEOTIDE SEQUENCE</scope>
    <source>
        <strain evidence="2">DS3754</strain>
    </source>
</reference>
<dbReference type="AlphaFoldDB" id="A0AAW8DAS5"/>
<evidence type="ECO:0000313" key="2">
    <source>
        <dbReference type="EMBL" id="MDP9897213.1"/>
    </source>
</evidence>
<dbReference type="Gene3D" id="1.10.10.10">
    <property type="entry name" value="Winged helix-like DNA-binding domain superfamily/Winged helix DNA-binding domain"/>
    <property type="match status" value="1"/>
</dbReference>
<dbReference type="Proteomes" id="UP001242045">
    <property type="component" value="Unassembled WGS sequence"/>
</dbReference>
<dbReference type="PROSITE" id="PS50042">
    <property type="entry name" value="CNMP_BINDING_3"/>
    <property type="match status" value="1"/>
</dbReference>
<proteinExistence type="predicted"/>
<dbReference type="InterPro" id="IPR018490">
    <property type="entry name" value="cNMP-bd_dom_sf"/>
</dbReference>
<organism evidence="2 3">
    <name type="scientific">Variovorax boronicumulans</name>
    <dbReference type="NCBI Taxonomy" id="436515"/>
    <lineage>
        <taxon>Bacteria</taxon>
        <taxon>Pseudomonadati</taxon>
        <taxon>Pseudomonadota</taxon>
        <taxon>Betaproteobacteria</taxon>
        <taxon>Burkholderiales</taxon>
        <taxon>Comamonadaceae</taxon>
        <taxon>Variovorax</taxon>
    </lineage>
</organism>
<dbReference type="RefSeq" id="WP_306877035.1">
    <property type="nucleotide sequence ID" value="NZ_JAUSRD010000025.1"/>
</dbReference>
<feature type="domain" description="Cyclic nucleotide-binding" evidence="1">
    <location>
        <begin position="6"/>
        <end position="89"/>
    </location>
</feature>
<evidence type="ECO:0000313" key="3">
    <source>
        <dbReference type="Proteomes" id="UP001242045"/>
    </source>
</evidence>
<dbReference type="SUPFAM" id="SSF51206">
    <property type="entry name" value="cAMP-binding domain-like"/>
    <property type="match status" value="1"/>
</dbReference>
<dbReference type="Pfam" id="PF00027">
    <property type="entry name" value="cNMP_binding"/>
    <property type="match status" value="1"/>
</dbReference>
<name>A0AAW8DAS5_9BURK</name>
<dbReference type="InterPro" id="IPR036388">
    <property type="entry name" value="WH-like_DNA-bd_sf"/>
</dbReference>
<sequence>MSLHSLLKRLPLSEREFLVGRSELRTYRRGETLYAKGERSGQICLVATGLLRVVVDDDVTTDFVREGDFCLNLEMSEAALHARATLVAALPASVYFIPAKDIWAICRRHPSVASEFLRLVMNRIAKLRVHLQRISSLSSEPLITCVLHELTSLAPARKGGYDKRISQEVIASYAALSREIVNRTMRSLELRGLLWKDDHAVYLRMDASNAPRSSLPSDS</sequence>
<dbReference type="InterPro" id="IPR014710">
    <property type="entry name" value="RmlC-like_jellyroll"/>
</dbReference>
<dbReference type="CDD" id="cd00038">
    <property type="entry name" value="CAP_ED"/>
    <property type="match status" value="1"/>
</dbReference>
<dbReference type="InterPro" id="IPR000595">
    <property type="entry name" value="cNMP-bd_dom"/>
</dbReference>
<dbReference type="Gene3D" id="2.60.120.10">
    <property type="entry name" value="Jelly Rolls"/>
    <property type="match status" value="1"/>
</dbReference>
<evidence type="ECO:0000259" key="1">
    <source>
        <dbReference type="PROSITE" id="PS50042"/>
    </source>
</evidence>
<dbReference type="EMBL" id="JAUSRD010000025">
    <property type="protein sequence ID" value="MDP9897213.1"/>
    <property type="molecule type" value="Genomic_DNA"/>
</dbReference>